<feature type="transmembrane region" description="Helical" evidence="5">
    <location>
        <begin position="104"/>
        <end position="124"/>
    </location>
</feature>
<gene>
    <name evidence="7" type="ORF">KUF71_016131</name>
</gene>
<dbReference type="InterPro" id="IPR050549">
    <property type="entry name" value="MFS_Trehalose_Transporter"/>
</dbReference>
<feature type="domain" description="Major facilitator superfamily (MFS) profile" evidence="6">
    <location>
        <begin position="34"/>
        <end position="515"/>
    </location>
</feature>
<feature type="transmembrane region" description="Helical" evidence="5">
    <location>
        <begin position="304"/>
        <end position="328"/>
    </location>
</feature>
<dbReference type="InterPro" id="IPR005828">
    <property type="entry name" value="MFS_sugar_transport-like"/>
</dbReference>
<keyword evidence="8" id="KW-1185">Reference proteome</keyword>
<dbReference type="PANTHER" id="PTHR48021:SF24">
    <property type="entry name" value="MAJOR FACILITATOR SUPERFAMILY (MFS) PROFILE DOMAIN-CONTAINING PROTEIN"/>
    <property type="match status" value="1"/>
</dbReference>
<reference evidence="7" key="2">
    <citation type="journal article" date="2023" name="BMC Genomics">
        <title>Pest status, molecular evolution, and epigenetic factors derived from the genome assembly of Frankliniella fusca, a thysanopteran phytovirus vector.</title>
        <authorList>
            <person name="Catto M.A."/>
            <person name="Labadie P.E."/>
            <person name="Jacobson A.L."/>
            <person name="Kennedy G.G."/>
            <person name="Srinivasan R."/>
            <person name="Hunt B.G."/>
        </authorList>
    </citation>
    <scope>NUCLEOTIDE SEQUENCE</scope>
    <source>
        <strain evidence="7">PL_HMW_Pooled</strain>
    </source>
</reference>
<dbReference type="GO" id="GO:0022857">
    <property type="term" value="F:transmembrane transporter activity"/>
    <property type="evidence" value="ECO:0007669"/>
    <property type="project" value="InterPro"/>
</dbReference>
<dbReference type="SUPFAM" id="SSF103473">
    <property type="entry name" value="MFS general substrate transporter"/>
    <property type="match status" value="1"/>
</dbReference>
<feature type="transmembrane region" description="Helical" evidence="5">
    <location>
        <begin position="492"/>
        <end position="511"/>
    </location>
</feature>
<feature type="transmembrane region" description="Helical" evidence="5">
    <location>
        <begin position="629"/>
        <end position="648"/>
    </location>
</feature>
<feature type="transmembrane region" description="Helical" evidence="5">
    <location>
        <begin position="461"/>
        <end position="480"/>
    </location>
</feature>
<evidence type="ECO:0000256" key="2">
    <source>
        <dbReference type="ARBA" id="ARBA00022692"/>
    </source>
</evidence>
<protein>
    <submittedName>
        <fullName evidence="7">Facilitated trehalose transporter Tret1</fullName>
    </submittedName>
</protein>
<comment type="subcellular location">
    <subcellularLocation>
        <location evidence="1">Membrane</location>
        <topology evidence="1">Multi-pass membrane protein</topology>
    </subcellularLocation>
</comment>
<sequence length="650" mass="69692">MTLSDGPPPGARKDEEEVDVDCAKRQSLRTVLPQIAACVAANSFYLPDGAVLGYSAILIPQLELPKSEITVTRLQTAWLTSLMMLVVPVGEAVAVLLMERWGRVRALQLALVPFCIGSIVIALADSFSLILVGKVLVGVSLAVGTSPASIYVTEVARPDLRGALITAGPLIGAAGLLVAYAAGAVVAWRGVSWCCCAVAAVPLLLLTFCCPESPVWLVQTGQLEKAEHSLRRLAPTDCGKEEYAARELQALVLTTRRRGAAAAPAAAADGEPAPPRRGLWSRGARSLKKGTTRLLESRSARRPLWLLCVLMLLQQFSGSYVLLFYAVTFFQDVQSSVDDYTAAALVGLLRLVMAVVTLPLLSRFGRRQLLMWSAALMCASMLTSGFFSRRWPGAAAAAGSADDALLEGLNLEELGHIGGAGARWVPPLCVLVYVCSSCIGVLSVPWILAAELFPQEVRGTGQAVILSLAHVFMFAALQSYRELNAWLGSDGVQWLYATVCAATVLFVWLVVPETHGRTGEQIESFFENHILYLGRGRARIARGGKQGKKGAAGADCAPGKGEAGDAPGKANDVFFLECREEPEGAVEESSCVTHLYVYVSVCVCVCVCHVPLVLCVSVIRSQIMSENVLFTQLILYVKFLKTSTIFCMKK</sequence>
<feature type="transmembrane region" description="Helical" evidence="5">
    <location>
        <begin position="340"/>
        <end position="362"/>
    </location>
</feature>
<dbReference type="InterPro" id="IPR003663">
    <property type="entry name" value="Sugar/inositol_transpt"/>
</dbReference>
<dbReference type="PROSITE" id="PS50850">
    <property type="entry name" value="MFS"/>
    <property type="match status" value="1"/>
</dbReference>
<comment type="caution">
    <text evidence="7">The sequence shown here is derived from an EMBL/GenBank/DDBJ whole genome shotgun (WGS) entry which is preliminary data.</text>
</comment>
<dbReference type="PANTHER" id="PTHR48021">
    <property type="match status" value="1"/>
</dbReference>
<feature type="transmembrane region" description="Helical" evidence="5">
    <location>
        <begin position="430"/>
        <end position="449"/>
    </location>
</feature>
<dbReference type="GO" id="GO:0016020">
    <property type="term" value="C:membrane"/>
    <property type="evidence" value="ECO:0007669"/>
    <property type="project" value="UniProtKB-SubCell"/>
</dbReference>
<dbReference type="FunFam" id="1.20.1250.20:FF:000249">
    <property type="entry name" value="facilitated trehalose transporter Tret1"/>
    <property type="match status" value="1"/>
</dbReference>
<keyword evidence="2 5" id="KW-0812">Transmembrane</keyword>
<dbReference type="InterPro" id="IPR036259">
    <property type="entry name" value="MFS_trans_sf"/>
</dbReference>
<dbReference type="Proteomes" id="UP001219518">
    <property type="component" value="Unassembled WGS sequence"/>
</dbReference>
<dbReference type="InterPro" id="IPR020846">
    <property type="entry name" value="MFS_dom"/>
</dbReference>
<feature type="transmembrane region" description="Helical" evidence="5">
    <location>
        <begin position="164"/>
        <end position="184"/>
    </location>
</feature>
<dbReference type="Pfam" id="PF00083">
    <property type="entry name" value="Sugar_tr"/>
    <property type="match status" value="1"/>
</dbReference>
<feature type="transmembrane region" description="Helical" evidence="5">
    <location>
        <begin position="595"/>
        <end position="623"/>
    </location>
</feature>
<dbReference type="AlphaFoldDB" id="A0AAE1LPH0"/>
<evidence type="ECO:0000313" key="8">
    <source>
        <dbReference type="Proteomes" id="UP001219518"/>
    </source>
</evidence>
<dbReference type="EMBL" id="JAHWGI010001301">
    <property type="protein sequence ID" value="KAK3927846.1"/>
    <property type="molecule type" value="Genomic_DNA"/>
</dbReference>
<evidence type="ECO:0000256" key="1">
    <source>
        <dbReference type="ARBA" id="ARBA00004141"/>
    </source>
</evidence>
<name>A0AAE1LPH0_9NEOP</name>
<keyword evidence="4 5" id="KW-0472">Membrane</keyword>
<evidence type="ECO:0000259" key="6">
    <source>
        <dbReference type="PROSITE" id="PS50850"/>
    </source>
</evidence>
<proteinExistence type="predicted"/>
<organism evidence="7 8">
    <name type="scientific">Frankliniella fusca</name>
    <dbReference type="NCBI Taxonomy" id="407009"/>
    <lineage>
        <taxon>Eukaryota</taxon>
        <taxon>Metazoa</taxon>
        <taxon>Ecdysozoa</taxon>
        <taxon>Arthropoda</taxon>
        <taxon>Hexapoda</taxon>
        <taxon>Insecta</taxon>
        <taxon>Pterygota</taxon>
        <taxon>Neoptera</taxon>
        <taxon>Paraneoptera</taxon>
        <taxon>Thysanoptera</taxon>
        <taxon>Terebrantia</taxon>
        <taxon>Thripoidea</taxon>
        <taxon>Thripidae</taxon>
        <taxon>Frankliniella</taxon>
    </lineage>
</organism>
<feature type="transmembrane region" description="Helical" evidence="5">
    <location>
        <begin position="369"/>
        <end position="387"/>
    </location>
</feature>
<keyword evidence="3 5" id="KW-1133">Transmembrane helix</keyword>
<feature type="transmembrane region" description="Helical" evidence="5">
    <location>
        <begin position="77"/>
        <end position="97"/>
    </location>
</feature>
<dbReference type="PRINTS" id="PR00171">
    <property type="entry name" value="SUGRTRNSPORT"/>
</dbReference>
<accession>A0AAE1LPH0</accession>
<evidence type="ECO:0000313" key="7">
    <source>
        <dbReference type="EMBL" id="KAK3927846.1"/>
    </source>
</evidence>
<reference evidence="7" key="1">
    <citation type="submission" date="2021-07" db="EMBL/GenBank/DDBJ databases">
        <authorList>
            <person name="Catto M.A."/>
            <person name="Jacobson A."/>
            <person name="Kennedy G."/>
            <person name="Labadie P."/>
            <person name="Hunt B.G."/>
            <person name="Srinivasan R."/>
        </authorList>
    </citation>
    <scope>NUCLEOTIDE SEQUENCE</scope>
    <source>
        <strain evidence="7">PL_HMW_Pooled</strain>
        <tissue evidence="7">Head</tissue>
    </source>
</reference>
<evidence type="ECO:0000256" key="3">
    <source>
        <dbReference type="ARBA" id="ARBA00022989"/>
    </source>
</evidence>
<dbReference type="Gene3D" id="1.20.1250.20">
    <property type="entry name" value="MFS general substrate transporter like domains"/>
    <property type="match status" value="1"/>
</dbReference>
<evidence type="ECO:0000256" key="5">
    <source>
        <dbReference type="SAM" id="Phobius"/>
    </source>
</evidence>
<evidence type="ECO:0000256" key="4">
    <source>
        <dbReference type="ARBA" id="ARBA00023136"/>
    </source>
</evidence>